<dbReference type="InterPro" id="IPR000653">
    <property type="entry name" value="DegT/StrS_aminotransferase"/>
</dbReference>
<dbReference type="GO" id="GO:0030170">
    <property type="term" value="F:pyridoxal phosphate binding"/>
    <property type="evidence" value="ECO:0007669"/>
    <property type="project" value="TreeGrafter"/>
</dbReference>
<dbReference type="OrthoDB" id="9766188at2"/>
<proteinExistence type="inferred from homology"/>
<organism evidence="3 4">
    <name type="scientific">Pseudodesulfovibrio aespoeensis (strain ATCC 700646 / DSM 10631 / Aspo-2)</name>
    <name type="common">Desulfovibrio aespoeensis</name>
    <dbReference type="NCBI Taxonomy" id="643562"/>
    <lineage>
        <taxon>Bacteria</taxon>
        <taxon>Pseudomonadati</taxon>
        <taxon>Thermodesulfobacteriota</taxon>
        <taxon>Desulfovibrionia</taxon>
        <taxon>Desulfovibrionales</taxon>
        <taxon>Desulfovibrionaceae</taxon>
    </lineage>
</organism>
<dbReference type="PANTHER" id="PTHR30244:SF34">
    <property type="entry name" value="DTDP-4-AMINO-4,6-DIDEOXYGALACTOSE TRANSAMINASE"/>
    <property type="match status" value="1"/>
</dbReference>
<reference evidence="3 4" key="2">
    <citation type="journal article" date="2014" name="Genome Announc.">
        <title>Complete Genome Sequence of the Subsurface, Mesophilic Sulfate-Reducing Bacterium Desulfovibrio aespoeensis Aspo-2.</title>
        <authorList>
            <person name="Pedersen K."/>
            <person name="Bengtsson A."/>
            <person name="Edlund J."/>
            <person name="Rabe L."/>
            <person name="Hazen T."/>
            <person name="Chakraborty R."/>
            <person name="Goodwin L."/>
            <person name="Shapiro N."/>
        </authorList>
    </citation>
    <scope>NUCLEOTIDE SEQUENCE [LARGE SCALE GENOMIC DNA]</scope>
    <source>
        <strain evidence="4">ATCC 700646 / DSM 10631 / Aspo-2</strain>
    </source>
</reference>
<keyword evidence="3" id="KW-0032">Aminotransferase</keyword>
<reference evidence="4" key="1">
    <citation type="submission" date="2010-12" db="EMBL/GenBank/DDBJ databases">
        <title>Complete sequence of Desulfovibrio aespoeensis Aspo-2.</title>
        <authorList>
            <consortium name="US DOE Joint Genome Institute"/>
            <person name="Lucas S."/>
            <person name="Copeland A."/>
            <person name="Lapidus A."/>
            <person name="Cheng J.-F."/>
            <person name="Goodwin L."/>
            <person name="Pitluck S."/>
            <person name="Chertkov O."/>
            <person name="Misra M."/>
            <person name="Detter J.C."/>
            <person name="Han C."/>
            <person name="Tapia R."/>
            <person name="Land M."/>
            <person name="Hauser L."/>
            <person name="Kyrpides N."/>
            <person name="Ivanova N."/>
            <person name="Ovchinnikova G."/>
            <person name="Pedersen K."/>
            <person name="Jagevall S."/>
            <person name="Hazen T."/>
            <person name="Woyke T."/>
        </authorList>
    </citation>
    <scope>NUCLEOTIDE SEQUENCE [LARGE SCALE GENOMIC DNA]</scope>
    <source>
        <strain evidence="4">ATCC 700646 / DSM 10631 / Aspo-2</strain>
    </source>
</reference>
<dbReference type="GO" id="GO:0008483">
    <property type="term" value="F:transaminase activity"/>
    <property type="evidence" value="ECO:0007669"/>
    <property type="project" value="UniProtKB-KW"/>
</dbReference>
<name>E6VUG3_PSEA9</name>
<dbReference type="eggNOG" id="COG0399">
    <property type="taxonomic scope" value="Bacteria"/>
</dbReference>
<gene>
    <name evidence="3" type="ordered locus">Daes_0079</name>
</gene>
<dbReference type="SUPFAM" id="SSF53383">
    <property type="entry name" value="PLP-dependent transferases"/>
    <property type="match status" value="1"/>
</dbReference>
<dbReference type="InterPro" id="IPR015421">
    <property type="entry name" value="PyrdxlP-dep_Trfase_major"/>
</dbReference>
<comment type="similarity">
    <text evidence="1 2">Belongs to the DegT/DnrJ/EryC1 family.</text>
</comment>
<evidence type="ECO:0000256" key="2">
    <source>
        <dbReference type="RuleBase" id="RU004508"/>
    </source>
</evidence>
<evidence type="ECO:0000256" key="1">
    <source>
        <dbReference type="ARBA" id="ARBA00037999"/>
    </source>
</evidence>
<dbReference type="EMBL" id="CP002431">
    <property type="protein sequence ID" value="ADU61108.1"/>
    <property type="molecule type" value="Genomic_DNA"/>
</dbReference>
<dbReference type="AlphaFoldDB" id="E6VUG3"/>
<dbReference type="GO" id="GO:0000271">
    <property type="term" value="P:polysaccharide biosynthetic process"/>
    <property type="evidence" value="ECO:0007669"/>
    <property type="project" value="TreeGrafter"/>
</dbReference>
<evidence type="ECO:0000313" key="4">
    <source>
        <dbReference type="Proteomes" id="UP000002191"/>
    </source>
</evidence>
<dbReference type="STRING" id="643562.Daes_0079"/>
<dbReference type="PANTHER" id="PTHR30244">
    <property type="entry name" value="TRANSAMINASE"/>
    <property type="match status" value="1"/>
</dbReference>
<dbReference type="InterPro" id="IPR015422">
    <property type="entry name" value="PyrdxlP-dep_Trfase_small"/>
</dbReference>
<dbReference type="PIRSF" id="PIRSF000390">
    <property type="entry name" value="PLP_StrS"/>
    <property type="match status" value="1"/>
</dbReference>
<dbReference type="Pfam" id="PF01041">
    <property type="entry name" value="DegT_DnrJ_EryC1"/>
    <property type="match status" value="1"/>
</dbReference>
<dbReference type="Gene3D" id="3.90.1150.10">
    <property type="entry name" value="Aspartate Aminotransferase, domain 1"/>
    <property type="match status" value="1"/>
</dbReference>
<keyword evidence="2" id="KW-0663">Pyridoxal phosphate</keyword>
<dbReference type="HOGENOM" id="CLU_033332_5_0_7"/>
<sequence>MAYAFPLMDDNITKQDLDTLIEFLQGLPRLTQSANVAAFEEEWSRWVGVKHSVFVNSGASANLATITALKHLYGDGEVIVPSLTWVSDISSVLWNNLTPVFVDINPRNLCMDEDQILDRITDRTRAVFMTYVQGFNGLSDRLLDGLAARNIPLIEDVCESHGATFMGRRLGSFGLASNFSFYFAHHMSTVEGGMICTDDEDMFNAVRMLRSHGMVREAPSAAVRKRYEEENPDLSPDFIFAFPAFNIRSTEINAVLGRSQLKRLDANNAVRTRNFRLFLERLDPAKYRTEFDLEGSCNYAFNVVFRKPDTEFRARFEAALHAAGVEFRRGSAGGGNQLRQHYLKGIVPQDAWKDFPEVEHIHHFGYYIGNYPMLEEARVVELCDILNSIE</sequence>
<protein>
    <submittedName>
        <fullName evidence="3">DegT/DnrJ/EryC1/StrS aminotransferase</fullName>
    </submittedName>
</protein>
<evidence type="ECO:0000313" key="3">
    <source>
        <dbReference type="EMBL" id="ADU61108.1"/>
    </source>
</evidence>
<keyword evidence="3" id="KW-0808">Transferase</keyword>
<dbReference type="Proteomes" id="UP000002191">
    <property type="component" value="Chromosome"/>
</dbReference>
<dbReference type="InterPro" id="IPR015424">
    <property type="entry name" value="PyrdxlP-dep_Trfase"/>
</dbReference>
<dbReference type="KEGG" id="das:Daes_0079"/>
<accession>E6VUG3</accession>
<keyword evidence="4" id="KW-1185">Reference proteome</keyword>
<dbReference type="RefSeq" id="WP_013513045.1">
    <property type="nucleotide sequence ID" value="NC_014844.1"/>
</dbReference>
<dbReference type="Gene3D" id="3.40.640.10">
    <property type="entry name" value="Type I PLP-dependent aspartate aminotransferase-like (Major domain)"/>
    <property type="match status" value="1"/>
</dbReference>